<dbReference type="SUPFAM" id="SSF51182">
    <property type="entry name" value="RmlC-like cupins"/>
    <property type="match status" value="1"/>
</dbReference>
<comment type="caution">
    <text evidence="6">The sequence shown here is derived from an EMBL/GenBank/DDBJ whole genome shotgun (WGS) entry which is preliminary data.</text>
</comment>
<organism evidence="6 7">
    <name type="scientific">Scheffersomyces spartinae</name>
    <dbReference type="NCBI Taxonomy" id="45513"/>
    <lineage>
        <taxon>Eukaryota</taxon>
        <taxon>Fungi</taxon>
        <taxon>Dikarya</taxon>
        <taxon>Ascomycota</taxon>
        <taxon>Saccharomycotina</taxon>
        <taxon>Pichiomycetes</taxon>
        <taxon>Debaryomycetaceae</taxon>
        <taxon>Scheffersomyces</taxon>
    </lineage>
</organism>
<evidence type="ECO:0000256" key="3">
    <source>
        <dbReference type="RuleBase" id="RU003457"/>
    </source>
</evidence>
<dbReference type="InterPro" id="IPR008778">
    <property type="entry name" value="Pirin_C_dom"/>
</dbReference>
<evidence type="ECO:0000256" key="1">
    <source>
        <dbReference type="ARBA" id="ARBA00008416"/>
    </source>
</evidence>
<feature type="binding site" evidence="2">
    <location>
        <position position="100"/>
    </location>
    <ligand>
        <name>Fe cation</name>
        <dbReference type="ChEBI" id="CHEBI:24875"/>
    </ligand>
</feature>
<dbReference type="Proteomes" id="UP000790833">
    <property type="component" value="Unassembled WGS sequence"/>
</dbReference>
<name>A0A9P7V6B2_9ASCO</name>
<dbReference type="PIRSF" id="PIRSF006232">
    <property type="entry name" value="Pirin"/>
    <property type="match status" value="1"/>
</dbReference>
<feature type="binding site" evidence="2">
    <location>
        <position position="58"/>
    </location>
    <ligand>
        <name>Fe cation</name>
        <dbReference type="ChEBI" id="CHEBI:24875"/>
    </ligand>
</feature>
<gene>
    <name evidence="6" type="ORF">KQ657_002536</name>
</gene>
<comment type="cofactor">
    <cofactor evidence="2">
        <name>Fe cation</name>
        <dbReference type="ChEBI" id="CHEBI:24875"/>
    </cofactor>
    <text evidence="2">Binds 1 Fe cation per subunit.</text>
</comment>
<dbReference type="InterPro" id="IPR014710">
    <property type="entry name" value="RmlC-like_jellyroll"/>
</dbReference>
<dbReference type="CDD" id="cd02909">
    <property type="entry name" value="cupin_pirin_N"/>
    <property type="match status" value="1"/>
</dbReference>
<dbReference type="Gene3D" id="2.60.120.10">
    <property type="entry name" value="Jelly Rolls"/>
    <property type="match status" value="2"/>
</dbReference>
<dbReference type="InterPro" id="IPR012093">
    <property type="entry name" value="Pirin"/>
</dbReference>
<protein>
    <recommendedName>
        <fullName evidence="8">Pirin</fullName>
    </recommendedName>
</protein>
<dbReference type="Pfam" id="PF02678">
    <property type="entry name" value="Pirin"/>
    <property type="match status" value="1"/>
</dbReference>
<evidence type="ECO:0000313" key="7">
    <source>
        <dbReference type="Proteomes" id="UP000790833"/>
    </source>
</evidence>
<keyword evidence="2" id="KW-0479">Metal-binding</keyword>
<dbReference type="Pfam" id="PF05726">
    <property type="entry name" value="Pirin_C"/>
    <property type="match status" value="1"/>
</dbReference>
<keyword evidence="7" id="KW-1185">Reference proteome</keyword>
<evidence type="ECO:0000313" key="6">
    <source>
        <dbReference type="EMBL" id="KAG7192169.1"/>
    </source>
</evidence>
<dbReference type="OrthoDB" id="198735at2759"/>
<dbReference type="GeneID" id="66115910"/>
<feature type="binding site" evidence="2">
    <location>
        <position position="56"/>
    </location>
    <ligand>
        <name>Fe cation</name>
        <dbReference type="ChEBI" id="CHEBI:24875"/>
    </ligand>
</feature>
<keyword evidence="2" id="KW-0408">Iron</keyword>
<evidence type="ECO:0000259" key="5">
    <source>
        <dbReference type="Pfam" id="PF05726"/>
    </source>
</evidence>
<feature type="domain" description="Pirin N-terminal" evidence="4">
    <location>
        <begin position="23"/>
        <end position="120"/>
    </location>
</feature>
<dbReference type="RefSeq" id="XP_043047720.1">
    <property type="nucleotide sequence ID" value="XM_043193294.1"/>
</dbReference>
<evidence type="ECO:0000256" key="2">
    <source>
        <dbReference type="PIRSR" id="PIRSR006232-1"/>
    </source>
</evidence>
<reference evidence="6" key="1">
    <citation type="submission" date="2021-03" db="EMBL/GenBank/DDBJ databases">
        <authorList>
            <person name="Palmer J.M."/>
        </authorList>
    </citation>
    <scope>NUCLEOTIDE SEQUENCE</scope>
    <source>
        <strain evidence="6">ARV_011</strain>
    </source>
</reference>
<dbReference type="AlphaFoldDB" id="A0A9P7V6B2"/>
<evidence type="ECO:0000259" key="4">
    <source>
        <dbReference type="Pfam" id="PF02678"/>
    </source>
</evidence>
<proteinExistence type="inferred from homology"/>
<dbReference type="GO" id="GO:0046872">
    <property type="term" value="F:metal ion binding"/>
    <property type="evidence" value="ECO:0007669"/>
    <property type="project" value="UniProtKB-KW"/>
</dbReference>
<dbReference type="EMBL" id="JAHMUF010000020">
    <property type="protein sequence ID" value="KAG7192169.1"/>
    <property type="molecule type" value="Genomic_DNA"/>
</dbReference>
<comment type="similarity">
    <text evidence="1 3">Belongs to the pirin family.</text>
</comment>
<dbReference type="CDD" id="cd02247">
    <property type="entry name" value="cupin_pirin_C"/>
    <property type="match status" value="1"/>
</dbReference>
<feature type="binding site" evidence="2">
    <location>
        <position position="102"/>
    </location>
    <ligand>
        <name>Fe cation</name>
        <dbReference type="ChEBI" id="CHEBI:24875"/>
    </ligand>
</feature>
<dbReference type="PANTHER" id="PTHR13903:SF8">
    <property type="entry name" value="PIRIN"/>
    <property type="match status" value="1"/>
</dbReference>
<feature type="domain" description="Pirin C-terminal" evidence="5">
    <location>
        <begin position="177"/>
        <end position="282"/>
    </location>
</feature>
<dbReference type="InterPro" id="IPR003829">
    <property type="entry name" value="Pirin_N_dom"/>
</dbReference>
<sequence>MSLRTISKIVSANSIPEGFGASVLRSIGGRSPLRDLNPFLLFDHFIATNNKGFPEHPHKGQETITYVLNGRIAHEDFTGSKGVLYKGDLQFMTAGKGIVHLEMPMENEDLTPTIGLQLWVDLPKHLRGTEPRYRDLKTWEIPQVVDQDGKVKIRVISGKYNDVNSVKDLAYTPIHFYHGTLQPGSHFRINTPRDFNFFTYIINGTLSGLTPSSDKSAGRLQNIIYNNDGDYVEGVNNSDGEVEFVTVGGQILDQTYKKYGPFIGDTKAEVETAFDDYEAGVNGFERVLNWKSTISEGVETGDLKALGGSLAEREIERLEYLKMKKT</sequence>
<evidence type="ECO:0008006" key="8">
    <source>
        <dbReference type="Google" id="ProtNLM"/>
    </source>
</evidence>
<dbReference type="InterPro" id="IPR011051">
    <property type="entry name" value="RmlC_Cupin_sf"/>
</dbReference>
<dbReference type="PANTHER" id="PTHR13903">
    <property type="entry name" value="PIRIN-RELATED"/>
    <property type="match status" value="1"/>
</dbReference>
<accession>A0A9P7V6B2</accession>